<dbReference type="InterPro" id="IPR013819">
    <property type="entry name" value="LipOase_C"/>
</dbReference>
<dbReference type="EMBL" id="CALNXI010000024">
    <property type="protein sequence ID" value="CAH3015493.1"/>
    <property type="molecule type" value="Genomic_DNA"/>
</dbReference>
<accession>A0ABN8LJ98</accession>
<evidence type="ECO:0000313" key="11">
    <source>
        <dbReference type="EMBL" id="CAH3015493.1"/>
    </source>
</evidence>
<dbReference type="SUPFAM" id="SSF49723">
    <property type="entry name" value="Lipase/lipooxygenase domain (PLAT/LH2 domain)"/>
    <property type="match status" value="1"/>
</dbReference>
<dbReference type="Pfam" id="PF00305">
    <property type="entry name" value="Lipoxygenase"/>
    <property type="match status" value="1"/>
</dbReference>
<dbReference type="SUPFAM" id="SSF56634">
    <property type="entry name" value="Heme-dependent catalase-like"/>
    <property type="match status" value="1"/>
</dbReference>
<feature type="domain" description="PLAT" evidence="9">
    <location>
        <begin position="365"/>
        <end position="483"/>
    </location>
</feature>
<evidence type="ECO:0000259" key="10">
    <source>
        <dbReference type="PROSITE" id="PS51393"/>
    </source>
</evidence>
<feature type="non-terminal residue" evidence="11">
    <location>
        <position position="1"/>
    </location>
</feature>
<proteinExistence type="predicted"/>
<evidence type="ECO:0000256" key="1">
    <source>
        <dbReference type="ARBA" id="ARBA00004496"/>
    </source>
</evidence>
<feature type="domain" description="Lipoxygenase" evidence="10">
    <location>
        <begin position="481"/>
        <end position="1044"/>
    </location>
</feature>
<dbReference type="PROSITE" id="PS50095">
    <property type="entry name" value="PLAT"/>
    <property type="match status" value="1"/>
</dbReference>
<dbReference type="PROSITE" id="PS00081">
    <property type="entry name" value="LIPOXYGENASE_2"/>
    <property type="match status" value="1"/>
</dbReference>
<dbReference type="PROSITE" id="PS51393">
    <property type="entry name" value="LIPOXYGENASE_3"/>
    <property type="match status" value="1"/>
</dbReference>
<name>A0ABN8LJ98_9CNID</name>
<comment type="caution">
    <text evidence="11">The sequence shown here is derived from an EMBL/GenBank/DDBJ whole genome shotgun (WGS) entry which is preliminary data.</text>
</comment>
<reference evidence="11 12" key="1">
    <citation type="submission" date="2022-05" db="EMBL/GenBank/DDBJ databases">
        <authorList>
            <consortium name="Genoscope - CEA"/>
            <person name="William W."/>
        </authorList>
    </citation>
    <scope>NUCLEOTIDE SEQUENCE [LARGE SCALE GENOMIC DNA]</scope>
</reference>
<evidence type="ECO:0000256" key="8">
    <source>
        <dbReference type="PROSITE-ProRule" id="PRU00152"/>
    </source>
</evidence>
<comment type="subcellular location">
    <subcellularLocation>
        <location evidence="1">Cytoplasm</location>
    </subcellularLocation>
</comment>
<evidence type="ECO:0000256" key="7">
    <source>
        <dbReference type="ARBA" id="ARBA00023098"/>
    </source>
</evidence>
<dbReference type="PANTHER" id="PTHR11771">
    <property type="entry name" value="LIPOXYGENASE"/>
    <property type="match status" value="1"/>
</dbReference>
<dbReference type="Gene3D" id="2.40.180.10">
    <property type="entry name" value="Catalase core domain"/>
    <property type="match status" value="1"/>
</dbReference>
<evidence type="ECO:0000256" key="4">
    <source>
        <dbReference type="ARBA" id="ARBA00022723"/>
    </source>
</evidence>
<evidence type="ECO:0000256" key="6">
    <source>
        <dbReference type="ARBA" id="ARBA00023002"/>
    </source>
</evidence>
<dbReference type="InterPro" id="IPR020834">
    <property type="entry name" value="LipOase_CS"/>
</dbReference>
<keyword evidence="3" id="KW-0963">Cytoplasm</keyword>
<evidence type="ECO:0000313" key="12">
    <source>
        <dbReference type="Proteomes" id="UP001159427"/>
    </source>
</evidence>
<dbReference type="InterPro" id="IPR000907">
    <property type="entry name" value="LipOase"/>
</dbReference>
<dbReference type="Pfam" id="PF01477">
    <property type="entry name" value="PLAT"/>
    <property type="match status" value="1"/>
</dbReference>
<sequence>KNHAHDIYKEIKGEQEFERKLKEANTIPPTSIFDGVNLYLEKEKVKFLFGAAALFSSKRPTHSAGIAAQGVARIVSEPVFPLCEFFTPGRSFNVWLRHATLKSIDDAMLDFMGASLRFADSYKEDSPLDIIMSTGRTAVLTNVASIYDALKANRSGNLKEFYMGSPDRLASNLDGLRRAPNSFYDQRYYTGLILGFKAFDGSERYARFRLIPADGSVETGLLSEHDQRNLWEYKRLPSENRAKDYLKKEFKERVSRGPIKYKLQLALHEAQSSDPPDILNIGRYWNEATHPWLDVADVTLTALLPPNVSERFMFNVGNLPDSLYLLPAHSIHHSNCIAHIRNEVYARTQRIRLARSSKVEPDHVATYIISVETGSQLRAGTNANISISLTGTRGKTERLCLKSWSNDFEAGHTDEYAVEAMDVGEVLMIHLYNDGSHSWYKNPDWFVNKITVTSSKQPIAFEFPCYRWVVSDMTVIQGKALLPFQDQPEAIRCQRVLEVQQRKEQYLWGQLPPGINDLPGFIHAPKHADLPRDAQFSDEESRSFKHGSIRGLVNLGLSYLLTLFESWDSLDCFKNIFTGWTGDVPRISHNDLWMEDKIFGQQFLSGCNPCVIERCKELPNHFPVTDEMVKNFLDRGMTLSEEIKAGHVYIVDYKELEGIKRSGEDSNSNSYYTAEPLCLFYVKSSGDLVPIAIQLFQEPSDTNPIWTPDDTHCDWMLAKMWFRNADHQVHQMGTHLTKTHLLMEAFAVASWRQLPSIHPIFQLLFPHLRSVMAINTIGRNELVAEGGIVDKTLSLGGGGHIQLLEKTYRNFKFEMLSLPDMLKKRGVDDAEKLPNYFYRDDGLLMWKAISDFIEEFVTIFYQSDEDVSRDNELRAWLVDIHENGFPVREGDVDHEFPMSLQTRDQLVHLLTCIVFGCSCQHAAVNFPQLEITAFVPNVPPVMRLPPPTRKNQATMKTIMDTLPNKCQSGWHIATVYTLTRIAENERFIGDYSQSPLSGKEVEGAIARFQSSLQRISDAIKERNALVEFPYTYLLPERVPNSIAI</sequence>
<gene>
    <name evidence="11" type="ORF">PEVE_00017407</name>
</gene>
<dbReference type="Proteomes" id="UP001159427">
    <property type="component" value="Unassembled WGS sequence"/>
</dbReference>
<protein>
    <recommendedName>
        <fullName evidence="13">Allene oxide synthase lipoxygenase protein</fullName>
    </recommendedName>
</protein>
<evidence type="ECO:0000256" key="5">
    <source>
        <dbReference type="ARBA" id="ARBA00022964"/>
    </source>
</evidence>
<keyword evidence="5" id="KW-0223">Dioxygenase</keyword>
<dbReference type="PRINTS" id="PR00467">
    <property type="entry name" value="MAMLPOXGNASE"/>
</dbReference>
<organism evidence="11 12">
    <name type="scientific">Porites evermanni</name>
    <dbReference type="NCBI Taxonomy" id="104178"/>
    <lineage>
        <taxon>Eukaryota</taxon>
        <taxon>Metazoa</taxon>
        <taxon>Cnidaria</taxon>
        <taxon>Anthozoa</taxon>
        <taxon>Hexacorallia</taxon>
        <taxon>Scleractinia</taxon>
        <taxon>Fungiina</taxon>
        <taxon>Poritidae</taxon>
        <taxon>Porites</taxon>
    </lineage>
</organism>
<evidence type="ECO:0000256" key="3">
    <source>
        <dbReference type="ARBA" id="ARBA00022490"/>
    </source>
</evidence>
<keyword evidence="6" id="KW-0560">Oxidoreductase</keyword>
<keyword evidence="7" id="KW-0443">Lipid metabolism</keyword>
<evidence type="ECO:0000259" key="9">
    <source>
        <dbReference type="PROSITE" id="PS50095"/>
    </source>
</evidence>
<dbReference type="InterPro" id="IPR001885">
    <property type="entry name" value="LipOase_mml"/>
</dbReference>
<dbReference type="PRINTS" id="PR00087">
    <property type="entry name" value="LIPOXYGENASE"/>
</dbReference>
<dbReference type="SUPFAM" id="SSF48484">
    <property type="entry name" value="Lipoxigenase"/>
    <property type="match status" value="1"/>
</dbReference>
<dbReference type="InterPro" id="IPR001024">
    <property type="entry name" value="PLAT/LH2_dom"/>
</dbReference>
<keyword evidence="12" id="KW-1185">Reference proteome</keyword>
<comment type="caution">
    <text evidence="8">Lacks conserved residue(s) required for the propagation of feature annotation.</text>
</comment>
<dbReference type="Gene3D" id="1.20.245.10">
    <property type="entry name" value="Lipoxygenase-1, Domain 5"/>
    <property type="match status" value="1"/>
</dbReference>
<dbReference type="InterPro" id="IPR020835">
    <property type="entry name" value="Catalase_sf"/>
</dbReference>
<comment type="pathway">
    <text evidence="2">Lipid metabolism.</text>
</comment>
<evidence type="ECO:0000256" key="2">
    <source>
        <dbReference type="ARBA" id="ARBA00005189"/>
    </source>
</evidence>
<dbReference type="InterPro" id="IPR036226">
    <property type="entry name" value="LipOase_C_sf"/>
</dbReference>
<keyword evidence="4" id="KW-0479">Metal-binding</keyword>
<dbReference type="Gene3D" id="3.10.450.60">
    <property type="match status" value="1"/>
</dbReference>
<evidence type="ECO:0008006" key="13">
    <source>
        <dbReference type="Google" id="ProtNLM"/>
    </source>
</evidence>
<dbReference type="InterPro" id="IPR036392">
    <property type="entry name" value="PLAT/LH2_dom_sf"/>
</dbReference>
<dbReference type="SMART" id="SM00308">
    <property type="entry name" value="LH2"/>
    <property type="match status" value="1"/>
</dbReference>